<dbReference type="EMBL" id="FQYI01000005">
    <property type="protein sequence ID" value="SHI81813.1"/>
    <property type="molecule type" value="Genomic_DNA"/>
</dbReference>
<proteinExistence type="inferred from homology"/>
<evidence type="ECO:0000256" key="3">
    <source>
        <dbReference type="ARBA" id="ARBA00022452"/>
    </source>
</evidence>
<dbReference type="AlphaFoldDB" id="A0A1M6E8S2"/>
<keyword evidence="4 10" id="KW-0812">Transmembrane</keyword>
<feature type="domain" description="TonB-dependent receptor-like beta-barrel" evidence="13">
    <location>
        <begin position="477"/>
        <end position="1036"/>
    </location>
</feature>
<keyword evidence="7 10" id="KW-0472">Membrane</keyword>
<dbReference type="GO" id="GO:0009279">
    <property type="term" value="C:cell outer membrane"/>
    <property type="evidence" value="ECO:0007669"/>
    <property type="project" value="UniProtKB-SubCell"/>
</dbReference>
<evidence type="ECO:0000256" key="8">
    <source>
        <dbReference type="ARBA" id="ARBA00023170"/>
    </source>
</evidence>
<comment type="similarity">
    <text evidence="10 11">Belongs to the TonB-dependent receptor family.</text>
</comment>
<dbReference type="Proteomes" id="UP000184335">
    <property type="component" value="Unassembled WGS sequence"/>
</dbReference>
<evidence type="ECO:0000256" key="6">
    <source>
        <dbReference type="ARBA" id="ARBA00023077"/>
    </source>
</evidence>
<dbReference type="GO" id="GO:0015344">
    <property type="term" value="F:siderophore uptake transmembrane transporter activity"/>
    <property type="evidence" value="ECO:0007669"/>
    <property type="project" value="TreeGrafter"/>
</dbReference>
<dbReference type="InterPro" id="IPR023997">
    <property type="entry name" value="TonB-dep_OMP_SusC/RagA_CS"/>
</dbReference>
<feature type="signal peptide" evidence="12">
    <location>
        <begin position="1"/>
        <end position="22"/>
    </location>
</feature>
<evidence type="ECO:0000256" key="1">
    <source>
        <dbReference type="ARBA" id="ARBA00004571"/>
    </source>
</evidence>
<dbReference type="SUPFAM" id="SSF56935">
    <property type="entry name" value="Porins"/>
    <property type="match status" value="1"/>
</dbReference>
<dbReference type="PANTHER" id="PTHR30069:SF29">
    <property type="entry name" value="HEMOGLOBIN AND HEMOGLOBIN-HAPTOGLOBIN-BINDING PROTEIN 1-RELATED"/>
    <property type="match status" value="1"/>
</dbReference>
<evidence type="ECO:0000256" key="12">
    <source>
        <dbReference type="SAM" id="SignalP"/>
    </source>
</evidence>
<feature type="chain" id="PRO_5013155579" evidence="12">
    <location>
        <begin position="23"/>
        <end position="1079"/>
    </location>
</feature>
<sequence>MKKTIISICMLGILSVPQVQLAKAQTTTYQQSGQLVPVGTVIEKLGKANNLKFFYSKSDVADLKVDENKINYRAVQETLEFLEGNYPLQFENRNNTIIVKRSAARQGEPVAFSQLESEARTANRNASAQDTVKPSGKERALEEVVITALGISKEKKTLAYSTQNLKEEDFTRVKQDNIAKSLSGKVAGLQITEGSAGVGSNARILIRGNRSISGNNQPLIVVDGVAISNSSVNLLEDGNEVATNRVNGQNAFADGISTINPDDIESVNVLKGANAAALYGSRAANGVIVITTKKGKGRKGLGVSYSNSTTWNFPVILTKFQNIYGQGYGGKYDKNAISSWGPVMDGQLVDAWSNNPNYTGEKTYQYLPQPNNVKDFFKTGVSFSNFVAANLVGDKVNGYFSYKNEDVRGIVEQNNMKRHFVNLKTEFKISPKINADVKLSGVMSDIQHKPFTGESTFNAWRQISRIPRNIPLSQAKDYQYTTPDGFIRQHYWTPGGGGGGNLGQNPYWVIHNVNVTEKQNRLYGYAKINYKILDNLNLMLRSALDKSFTSSETSLNNDTYIRATNGNYITSDYEKLETNYDFLLTYNNGFDAFKYTLNIGGNLLQQDNSLKSFNNTSLLKENFFNHANASFLYQVNNTPFKREIQSLYAMADFEIFNYLFLNGTLRNDWSSTMPTSERSYLYPSVGGSVLLDKLFSMESGMVDILKLRANWATVGNDAKPYLINQTYTFAAGGNNGYVTIDNIKPIENLKPEKTNSVEVGIETSFFRRRLSLDASYYNSKSRNQLLLVNLPAASLYSSEYINAGEVENKGVDVALNVVPVKTSDFKWDISFNFNKNKSKVIEISENLNKYTIASDYLVDNVLMVGRPFGELYVRGFERDANGNIIVLNNGLPKLTSSKSVYAGNFNPKWTGGISSSLNYKNINLYFLVDFKQGGTVVSFTNAMLNYAGVTEETLNGRDGFVIGGVTANGSPNETKITAEQYWTNIGGRSNPVGEAFVSDASTIRMREISLGYDFPKRIFEGTPVQNLKLSLSGRNLFFFQNKAKNFDPELAPSTGNAQGIESFALPNTRSYGVNLNVTF</sequence>
<name>A0A1M6E8S2_9FLAO</name>
<evidence type="ECO:0000259" key="13">
    <source>
        <dbReference type="Pfam" id="PF00593"/>
    </source>
</evidence>
<dbReference type="NCBIfam" id="TIGR04056">
    <property type="entry name" value="OMP_RagA_SusC"/>
    <property type="match status" value="1"/>
</dbReference>
<keyword evidence="5 12" id="KW-0732">Signal</keyword>
<protein>
    <submittedName>
        <fullName evidence="15">TonB-linked outer membrane protein, SusC/RagA family</fullName>
    </submittedName>
</protein>
<evidence type="ECO:0000256" key="2">
    <source>
        <dbReference type="ARBA" id="ARBA00022448"/>
    </source>
</evidence>
<dbReference type="NCBIfam" id="TIGR04057">
    <property type="entry name" value="SusC_RagA_signa"/>
    <property type="match status" value="1"/>
</dbReference>
<keyword evidence="9 10" id="KW-0998">Cell outer membrane</keyword>
<dbReference type="InterPro" id="IPR023996">
    <property type="entry name" value="TonB-dep_OMP_SusC/RagA"/>
</dbReference>
<dbReference type="InterPro" id="IPR036942">
    <property type="entry name" value="Beta-barrel_TonB_sf"/>
</dbReference>
<evidence type="ECO:0000256" key="4">
    <source>
        <dbReference type="ARBA" id="ARBA00022692"/>
    </source>
</evidence>
<dbReference type="Gene3D" id="2.170.130.10">
    <property type="entry name" value="TonB-dependent receptor, plug domain"/>
    <property type="match status" value="1"/>
</dbReference>
<dbReference type="STRING" id="1118202.SAMN05443429_10521"/>
<dbReference type="OrthoDB" id="9768177at2"/>
<evidence type="ECO:0000313" key="15">
    <source>
        <dbReference type="EMBL" id="SHI81813.1"/>
    </source>
</evidence>
<evidence type="ECO:0000256" key="10">
    <source>
        <dbReference type="PROSITE-ProRule" id="PRU01360"/>
    </source>
</evidence>
<reference evidence="15 16" key="1">
    <citation type="submission" date="2016-11" db="EMBL/GenBank/DDBJ databases">
        <authorList>
            <person name="Jaros S."/>
            <person name="Januszkiewicz K."/>
            <person name="Wedrychowicz H."/>
        </authorList>
    </citation>
    <scope>NUCLEOTIDE SEQUENCE [LARGE SCALE GENOMIC DNA]</scope>
    <source>
        <strain evidence="15 16">DSM 25479</strain>
    </source>
</reference>
<dbReference type="Pfam" id="PF07715">
    <property type="entry name" value="Plug"/>
    <property type="match status" value="1"/>
</dbReference>
<evidence type="ECO:0000259" key="14">
    <source>
        <dbReference type="Pfam" id="PF07715"/>
    </source>
</evidence>
<dbReference type="InterPro" id="IPR039426">
    <property type="entry name" value="TonB-dep_rcpt-like"/>
</dbReference>
<dbReference type="RefSeq" id="WP_073179305.1">
    <property type="nucleotide sequence ID" value="NZ_FQYI01000005.1"/>
</dbReference>
<keyword evidence="3 10" id="KW-1134">Transmembrane beta strand</keyword>
<evidence type="ECO:0000256" key="11">
    <source>
        <dbReference type="RuleBase" id="RU003357"/>
    </source>
</evidence>
<dbReference type="InterPro" id="IPR037066">
    <property type="entry name" value="Plug_dom_sf"/>
</dbReference>
<organism evidence="15 16">
    <name type="scientific">Cruoricaptor ignavus</name>
    <dbReference type="NCBI Taxonomy" id="1118202"/>
    <lineage>
        <taxon>Bacteria</taxon>
        <taxon>Pseudomonadati</taxon>
        <taxon>Bacteroidota</taxon>
        <taxon>Flavobacteriia</taxon>
        <taxon>Flavobacteriales</taxon>
        <taxon>Weeksellaceae</taxon>
        <taxon>Cruoricaptor</taxon>
    </lineage>
</organism>
<dbReference type="InterPro" id="IPR000531">
    <property type="entry name" value="Beta-barrel_TonB"/>
</dbReference>
<dbReference type="PANTHER" id="PTHR30069">
    <property type="entry name" value="TONB-DEPENDENT OUTER MEMBRANE RECEPTOR"/>
    <property type="match status" value="1"/>
</dbReference>
<dbReference type="InterPro" id="IPR012910">
    <property type="entry name" value="Plug_dom"/>
</dbReference>
<keyword evidence="8" id="KW-0675">Receptor</keyword>
<accession>A0A1M6E8S2</accession>
<feature type="domain" description="TonB-dependent receptor plug" evidence="14">
    <location>
        <begin position="155"/>
        <end position="287"/>
    </location>
</feature>
<evidence type="ECO:0000313" key="16">
    <source>
        <dbReference type="Proteomes" id="UP000184335"/>
    </source>
</evidence>
<evidence type="ECO:0000256" key="9">
    <source>
        <dbReference type="ARBA" id="ARBA00023237"/>
    </source>
</evidence>
<evidence type="ECO:0000256" key="7">
    <source>
        <dbReference type="ARBA" id="ARBA00023136"/>
    </source>
</evidence>
<keyword evidence="2 10" id="KW-0813">Transport</keyword>
<evidence type="ECO:0000256" key="5">
    <source>
        <dbReference type="ARBA" id="ARBA00022729"/>
    </source>
</evidence>
<comment type="subcellular location">
    <subcellularLocation>
        <location evidence="1 10">Cell outer membrane</location>
        <topology evidence="1 10">Multi-pass membrane protein</topology>
    </subcellularLocation>
</comment>
<gene>
    <name evidence="15" type="ORF">SAMN05443429_10521</name>
</gene>
<keyword evidence="16" id="KW-1185">Reference proteome</keyword>
<dbReference type="PROSITE" id="PS52016">
    <property type="entry name" value="TONB_DEPENDENT_REC_3"/>
    <property type="match status" value="1"/>
</dbReference>
<dbReference type="Pfam" id="PF00593">
    <property type="entry name" value="TonB_dep_Rec_b-barrel"/>
    <property type="match status" value="1"/>
</dbReference>
<dbReference type="GO" id="GO:0044718">
    <property type="term" value="P:siderophore transmembrane transport"/>
    <property type="evidence" value="ECO:0007669"/>
    <property type="project" value="TreeGrafter"/>
</dbReference>
<dbReference type="Gene3D" id="2.40.170.20">
    <property type="entry name" value="TonB-dependent receptor, beta-barrel domain"/>
    <property type="match status" value="1"/>
</dbReference>
<keyword evidence="6 11" id="KW-0798">TonB box</keyword>